<protein>
    <submittedName>
        <fullName evidence="1">Uncharacterized protein</fullName>
    </submittedName>
</protein>
<keyword evidence="2" id="KW-1185">Reference proteome</keyword>
<proteinExistence type="predicted"/>
<feature type="non-terminal residue" evidence="1">
    <location>
        <position position="47"/>
    </location>
</feature>
<evidence type="ECO:0000313" key="1">
    <source>
        <dbReference type="EMBL" id="GKT28728.1"/>
    </source>
</evidence>
<reference evidence="1" key="1">
    <citation type="submission" date="2022-03" db="EMBL/GenBank/DDBJ databases">
        <title>Draft genome sequence of Aduncisulcus paluster, a free-living microaerophilic Fornicata.</title>
        <authorList>
            <person name="Yuyama I."/>
            <person name="Kume K."/>
            <person name="Tamura T."/>
            <person name="Inagaki Y."/>
            <person name="Hashimoto T."/>
        </authorList>
    </citation>
    <scope>NUCLEOTIDE SEQUENCE</scope>
    <source>
        <strain evidence="1">NY0171</strain>
    </source>
</reference>
<gene>
    <name evidence="1" type="ORF">ADUPG1_005029</name>
</gene>
<evidence type="ECO:0000313" key="2">
    <source>
        <dbReference type="Proteomes" id="UP001057375"/>
    </source>
</evidence>
<sequence>MSKKKAGEVKLKPVGEWAKATNLKEWELQAMCRSAGWIADKMVSEEA</sequence>
<comment type="caution">
    <text evidence="1">The sequence shown here is derived from an EMBL/GenBank/DDBJ whole genome shotgun (WGS) entry which is preliminary data.</text>
</comment>
<dbReference type="Proteomes" id="UP001057375">
    <property type="component" value="Unassembled WGS sequence"/>
</dbReference>
<organism evidence="1 2">
    <name type="scientific">Aduncisulcus paluster</name>
    <dbReference type="NCBI Taxonomy" id="2918883"/>
    <lineage>
        <taxon>Eukaryota</taxon>
        <taxon>Metamonada</taxon>
        <taxon>Carpediemonas-like organisms</taxon>
        <taxon>Aduncisulcus</taxon>
    </lineage>
</organism>
<accession>A0ABQ5K845</accession>
<name>A0ABQ5K845_9EUKA</name>
<dbReference type="EMBL" id="BQXS01007914">
    <property type="protein sequence ID" value="GKT28728.1"/>
    <property type="molecule type" value="Genomic_DNA"/>
</dbReference>